<accession>A0AAV5MNY5</accession>
<protein>
    <recommendedName>
        <fullName evidence="4">CBF1-interacting co-repressor CIR N-terminal domain-containing protein</fullName>
    </recommendedName>
</protein>
<dbReference type="EMBL" id="BPVZ01000485">
    <property type="protein sequence ID" value="GKV51304.1"/>
    <property type="molecule type" value="Genomic_DNA"/>
</dbReference>
<evidence type="ECO:0000256" key="1">
    <source>
        <dbReference type="SAM" id="MobiDB-lite"/>
    </source>
</evidence>
<proteinExistence type="predicted"/>
<feature type="region of interest" description="Disordered" evidence="1">
    <location>
        <begin position="30"/>
        <end position="110"/>
    </location>
</feature>
<reference evidence="2 3" key="1">
    <citation type="journal article" date="2021" name="Commun. Biol.">
        <title>The genome of Shorea leprosula (Dipterocarpaceae) highlights the ecological relevance of drought in aseasonal tropical rainforests.</title>
        <authorList>
            <person name="Ng K.K.S."/>
            <person name="Kobayashi M.J."/>
            <person name="Fawcett J.A."/>
            <person name="Hatakeyama M."/>
            <person name="Paape T."/>
            <person name="Ng C.H."/>
            <person name="Ang C.C."/>
            <person name="Tnah L.H."/>
            <person name="Lee C.T."/>
            <person name="Nishiyama T."/>
            <person name="Sese J."/>
            <person name="O'Brien M.J."/>
            <person name="Copetti D."/>
            <person name="Mohd Noor M.I."/>
            <person name="Ong R.C."/>
            <person name="Putra M."/>
            <person name="Sireger I.Z."/>
            <person name="Indrioko S."/>
            <person name="Kosugi Y."/>
            <person name="Izuno A."/>
            <person name="Isagi Y."/>
            <person name="Lee S.L."/>
            <person name="Shimizu K.K."/>
        </authorList>
    </citation>
    <scope>NUCLEOTIDE SEQUENCE [LARGE SCALE GENOMIC DNA]</scope>
    <source>
        <strain evidence="2">214</strain>
    </source>
</reference>
<dbReference type="Proteomes" id="UP001054252">
    <property type="component" value="Unassembled WGS sequence"/>
</dbReference>
<sequence>MAQKGRASGSLADKAAVPNLWALEQHKEKYKKADSENRDEQFCDSSEQKKVVHINKKKNVELGSVLGSVEPRSAGFNDPRKKEEEERRGRKKKKKRKEEDDRYRGNYYYY</sequence>
<evidence type="ECO:0000313" key="3">
    <source>
        <dbReference type="Proteomes" id="UP001054252"/>
    </source>
</evidence>
<dbReference type="AlphaFoldDB" id="A0AAV5MNY5"/>
<evidence type="ECO:0008006" key="4">
    <source>
        <dbReference type="Google" id="ProtNLM"/>
    </source>
</evidence>
<name>A0AAV5MNY5_9ROSI</name>
<evidence type="ECO:0000313" key="2">
    <source>
        <dbReference type="EMBL" id="GKV51304.1"/>
    </source>
</evidence>
<feature type="compositionally biased region" description="Basic and acidic residues" evidence="1">
    <location>
        <begin position="78"/>
        <end position="88"/>
    </location>
</feature>
<comment type="caution">
    <text evidence="2">The sequence shown here is derived from an EMBL/GenBank/DDBJ whole genome shotgun (WGS) entry which is preliminary data.</text>
</comment>
<feature type="compositionally biased region" description="Basic and acidic residues" evidence="1">
    <location>
        <begin position="30"/>
        <end position="50"/>
    </location>
</feature>
<gene>
    <name evidence="2" type="ORF">SLEP1_g57973</name>
</gene>
<organism evidence="2 3">
    <name type="scientific">Rubroshorea leprosula</name>
    <dbReference type="NCBI Taxonomy" id="152421"/>
    <lineage>
        <taxon>Eukaryota</taxon>
        <taxon>Viridiplantae</taxon>
        <taxon>Streptophyta</taxon>
        <taxon>Embryophyta</taxon>
        <taxon>Tracheophyta</taxon>
        <taxon>Spermatophyta</taxon>
        <taxon>Magnoliopsida</taxon>
        <taxon>eudicotyledons</taxon>
        <taxon>Gunneridae</taxon>
        <taxon>Pentapetalae</taxon>
        <taxon>rosids</taxon>
        <taxon>malvids</taxon>
        <taxon>Malvales</taxon>
        <taxon>Dipterocarpaceae</taxon>
        <taxon>Rubroshorea</taxon>
    </lineage>
</organism>
<keyword evidence="3" id="KW-1185">Reference proteome</keyword>